<protein>
    <submittedName>
        <fullName evidence="2">Uncharacterized protein</fullName>
    </submittedName>
</protein>
<dbReference type="RefSeq" id="XP_058325376.1">
    <property type="nucleotide sequence ID" value="XM_058479853.1"/>
</dbReference>
<keyword evidence="3" id="KW-1185">Reference proteome</keyword>
<feature type="compositionally biased region" description="Basic and acidic residues" evidence="1">
    <location>
        <begin position="11"/>
        <end position="23"/>
    </location>
</feature>
<reference evidence="2" key="1">
    <citation type="submission" date="2022-11" db="EMBL/GenBank/DDBJ databases">
        <authorList>
            <person name="Petersen C."/>
        </authorList>
    </citation>
    <scope>NUCLEOTIDE SEQUENCE</scope>
    <source>
        <strain evidence="2">IBT 19713</strain>
    </source>
</reference>
<evidence type="ECO:0000313" key="3">
    <source>
        <dbReference type="Proteomes" id="UP001150941"/>
    </source>
</evidence>
<comment type="caution">
    <text evidence="2">The sequence shown here is derived from an EMBL/GenBank/DDBJ whole genome shotgun (WGS) entry which is preliminary data.</text>
</comment>
<feature type="compositionally biased region" description="Acidic residues" evidence="1">
    <location>
        <begin position="75"/>
        <end position="84"/>
    </location>
</feature>
<gene>
    <name evidence="2" type="ORF">N7468_010558</name>
</gene>
<feature type="region of interest" description="Disordered" evidence="1">
    <location>
        <begin position="1"/>
        <end position="84"/>
    </location>
</feature>
<reference evidence="2" key="2">
    <citation type="journal article" date="2023" name="IMA Fungus">
        <title>Comparative genomic study of the Penicillium genus elucidates a diverse pangenome and 15 lateral gene transfer events.</title>
        <authorList>
            <person name="Petersen C."/>
            <person name="Sorensen T."/>
            <person name="Nielsen M.R."/>
            <person name="Sondergaard T.E."/>
            <person name="Sorensen J.L."/>
            <person name="Fitzpatrick D.A."/>
            <person name="Frisvad J.C."/>
            <person name="Nielsen K.L."/>
        </authorList>
    </citation>
    <scope>NUCLEOTIDE SEQUENCE</scope>
    <source>
        <strain evidence="2">IBT 19713</strain>
    </source>
</reference>
<dbReference type="GeneID" id="83207157"/>
<organism evidence="2 3">
    <name type="scientific">Penicillium chermesinum</name>
    <dbReference type="NCBI Taxonomy" id="63820"/>
    <lineage>
        <taxon>Eukaryota</taxon>
        <taxon>Fungi</taxon>
        <taxon>Dikarya</taxon>
        <taxon>Ascomycota</taxon>
        <taxon>Pezizomycotina</taxon>
        <taxon>Eurotiomycetes</taxon>
        <taxon>Eurotiomycetidae</taxon>
        <taxon>Eurotiales</taxon>
        <taxon>Aspergillaceae</taxon>
        <taxon>Penicillium</taxon>
    </lineage>
</organism>
<dbReference type="AlphaFoldDB" id="A0A9W9TA53"/>
<dbReference type="OrthoDB" id="4526540at2759"/>
<sequence>MSDNQGTYSGHGHDHEGFFERILDHKHHGSTNYQQSHPEKTHEGHANEQSQSQPHEESEMDKFKDYWKKDKQLEEEGDEYGGLM</sequence>
<evidence type="ECO:0000313" key="2">
    <source>
        <dbReference type="EMBL" id="KAJ5214879.1"/>
    </source>
</evidence>
<feature type="compositionally biased region" description="Basic and acidic residues" evidence="1">
    <location>
        <begin position="37"/>
        <end position="46"/>
    </location>
</feature>
<proteinExistence type="predicted"/>
<accession>A0A9W9TA53</accession>
<name>A0A9W9TA53_9EURO</name>
<dbReference type="EMBL" id="JAPQKS010000009">
    <property type="protein sequence ID" value="KAJ5214879.1"/>
    <property type="molecule type" value="Genomic_DNA"/>
</dbReference>
<dbReference type="Proteomes" id="UP001150941">
    <property type="component" value="Unassembled WGS sequence"/>
</dbReference>
<evidence type="ECO:0000256" key="1">
    <source>
        <dbReference type="SAM" id="MobiDB-lite"/>
    </source>
</evidence>
<feature type="compositionally biased region" description="Basic and acidic residues" evidence="1">
    <location>
        <begin position="54"/>
        <end position="74"/>
    </location>
</feature>